<dbReference type="Proteomes" id="UP000322791">
    <property type="component" value="Unassembled WGS sequence"/>
</dbReference>
<evidence type="ECO:0008006" key="3">
    <source>
        <dbReference type="Google" id="ProtNLM"/>
    </source>
</evidence>
<accession>A0A5D6VHX2</accession>
<name>A0A5D6VHX2_9BACT</name>
<evidence type="ECO:0000313" key="2">
    <source>
        <dbReference type="Proteomes" id="UP000322791"/>
    </source>
</evidence>
<gene>
    <name evidence="1" type="ORF">FY528_01275</name>
</gene>
<dbReference type="Pfam" id="PF14284">
    <property type="entry name" value="PcfJ"/>
    <property type="match status" value="1"/>
</dbReference>
<keyword evidence="2" id="KW-1185">Reference proteome</keyword>
<protein>
    <recommendedName>
        <fullName evidence="3">PcfJ-like protein</fullName>
    </recommendedName>
</protein>
<dbReference type="EMBL" id="VTHL01000001">
    <property type="protein sequence ID" value="TYZ14389.1"/>
    <property type="molecule type" value="Genomic_DNA"/>
</dbReference>
<dbReference type="AlphaFoldDB" id="A0A5D6VHX2"/>
<proteinExistence type="predicted"/>
<evidence type="ECO:0000313" key="1">
    <source>
        <dbReference type="EMBL" id="TYZ14389.1"/>
    </source>
</evidence>
<dbReference type="InterPro" id="IPR025586">
    <property type="entry name" value="PcfJ"/>
</dbReference>
<reference evidence="1 2" key="1">
    <citation type="submission" date="2019-08" db="EMBL/GenBank/DDBJ databases">
        <authorList>
            <person name="Seo M.-J."/>
        </authorList>
    </citation>
    <scope>NUCLEOTIDE SEQUENCE [LARGE SCALE GENOMIC DNA]</scope>
    <source>
        <strain evidence="1 2">KIGAM108</strain>
    </source>
</reference>
<organism evidence="1 2">
    <name type="scientific">Hymenobacter lutimineralis</name>
    <dbReference type="NCBI Taxonomy" id="2606448"/>
    <lineage>
        <taxon>Bacteria</taxon>
        <taxon>Pseudomonadati</taxon>
        <taxon>Bacteroidota</taxon>
        <taxon>Cytophagia</taxon>
        <taxon>Cytophagales</taxon>
        <taxon>Hymenobacteraceae</taxon>
        <taxon>Hymenobacter</taxon>
    </lineage>
</organism>
<sequence>MANRHKPLSHEAWQAEQAVIVLAAARRLYWRKWPLRQQVEYLFNQGGPLTAVQAQLGTDCVLLPFYEACILNQPEEVSQRQRKVLLALADQRSELLWRPELCQALAAIGKHYPQRRRELADWKPRSRNPFRQLESLVRHLFDQYGDVPAWVLNSWMAGRLYEGIDIPRLTLHLGQGLALRKFQGLPLTLTRKLEHHLRQAPANCTFLEALRYAQLADRNALSWLGPVLDSRLGREIGRDDSFWLTVVDFFRAAPAVDRWRFGPVCDWIHQKRSVGLPLEPPQPGFTLKGRSMASVLHQTEQWHRQVARLPPIPEEGVDITAATTWEPLAVADFNGGGPGKVQITQLRTYRDLLREGWAQRHCVSTYVQACVRGRCGIFSLTVGGVRALTLEVLANRTIVQARGVFNRRMNDEELSWVQRWANENRLLVPKHLY</sequence>
<comment type="caution">
    <text evidence="1">The sequence shown here is derived from an EMBL/GenBank/DDBJ whole genome shotgun (WGS) entry which is preliminary data.</text>
</comment>
<dbReference type="RefSeq" id="WP_149069173.1">
    <property type="nucleotide sequence ID" value="NZ_VTHL01000001.1"/>
</dbReference>